<dbReference type="STRING" id="1054147.F4PM93"/>
<evidence type="ECO:0000256" key="16">
    <source>
        <dbReference type="ARBA" id="ARBA00029800"/>
    </source>
</evidence>
<dbReference type="GeneID" id="14875670"/>
<dbReference type="Pfam" id="PF00498">
    <property type="entry name" value="FHA"/>
    <property type="match status" value="1"/>
</dbReference>
<dbReference type="SUPFAM" id="SSF57850">
    <property type="entry name" value="RING/U-box"/>
    <property type="match status" value="1"/>
</dbReference>
<evidence type="ECO:0000256" key="6">
    <source>
        <dbReference type="ARBA" id="ARBA00017908"/>
    </source>
</evidence>
<keyword evidence="14" id="KW-0539">Nucleus</keyword>
<evidence type="ECO:0000256" key="10">
    <source>
        <dbReference type="ARBA" id="ARBA00022771"/>
    </source>
</evidence>
<comment type="similarity">
    <text evidence="4">Belongs to the CHFR family.</text>
</comment>
<dbReference type="InterPro" id="IPR008984">
    <property type="entry name" value="SMAD_FHA_dom_sf"/>
</dbReference>
<protein>
    <recommendedName>
        <fullName evidence="6">E3 ubiquitin-protein ligase CHFR</fullName>
        <ecNumber evidence="5">2.3.2.27</ecNumber>
    </recommendedName>
    <alternativeName>
        <fullName evidence="17">Checkpoint with forkhead and RING finger domains protein</fullName>
    </alternativeName>
    <alternativeName>
        <fullName evidence="16">RING-type E3 ubiquitin transferase CHFR</fullName>
    </alternativeName>
</protein>
<keyword evidence="10 18" id="KW-0863">Zinc-finger</keyword>
<dbReference type="GO" id="GO:0008270">
    <property type="term" value="F:zinc ion binding"/>
    <property type="evidence" value="ECO:0007669"/>
    <property type="project" value="UniProtKB-KW"/>
</dbReference>
<evidence type="ECO:0000256" key="4">
    <source>
        <dbReference type="ARBA" id="ARBA00005797"/>
    </source>
</evidence>
<evidence type="ECO:0000256" key="2">
    <source>
        <dbReference type="ARBA" id="ARBA00004322"/>
    </source>
</evidence>
<dbReference type="GO" id="GO:0061630">
    <property type="term" value="F:ubiquitin protein ligase activity"/>
    <property type="evidence" value="ECO:0007669"/>
    <property type="project" value="UniProtKB-EC"/>
</dbReference>
<organism evidence="22 23">
    <name type="scientific">Cavenderia fasciculata</name>
    <name type="common">Slime mold</name>
    <name type="synonym">Dictyostelium fasciculatum</name>
    <dbReference type="NCBI Taxonomy" id="261658"/>
    <lineage>
        <taxon>Eukaryota</taxon>
        <taxon>Amoebozoa</taxon>
        <taxon>Evosea</taxon>
        <taxon>Eumycetozoa</taxon>
        <taxon>Dictyostelia</taxon>
        <taxon>Acytosteliales</taxon>
        <taxon>Cavenderiaceae</taxon>
        <taxon>Cavenderia</taxon>
    </lineage>
</organism>
<proteinExistence type="inferred from homology"/>
<gene>
    <name evidence="22" type="ORF">DFA_05727</name>
</gene>
<name>F4PM93_CACFS</name>
<keyword evidence="23" id="KW-1185">Reference proteome</keyword>
<evidence type="ECO:0000256" key="9">
    <source>
        <dbReference type="ARBA" id="ARBA00022723"/>
    </source>
</evidence>
<dbReference type="GO" id="GO:0016567">
    <property type="term" value="P:protein ubiquitination"/>
    <property type="evidence" value="ECO:0007669"/>
    <property type="project" value="UniProtKB-UniPathway"/>
</dbReference>
<evidence type="ECO:0000313" key="23">
    <source>
        <dbReference type="Proteomes" id="UP000007797"/>
    </source>
</evidence>
<evidence type="ECO:0000256" key="14">
    <source>
        <dbReference type="ARBA" id="ARBA00023242"/>
    </source>
</evidence>
<feature type="compositionally biased region" description="Polar residues" evidence="19">
    <location>
        <begin position="231"/>
        <end position="241"/>
    </location>
</feature>
<dbReference type="KEGG" id="dfa:DFA_05727"/>
<keyword evidence="7" id="KW-0132">Cell division</keyword>
<evidence type="ECO:0000256" key="3">
    <source>
        <dbReference type="ARBA" id="ARBA00004906"/>
    </source>
</evidence>
<feature type="region of interest" description="Disordered" evidence="19">
    <location>
        <begin position="216"/>
        <end position="305"/>
    </location>
</feature>
<dbReference type="PROSITE" id="PS50006">
    <property type="entry name" value="FHA_DOMAIN"/>
    <property type="match status" value="1"/>
</dbReference>
<dbReference type="Proteomes" id="UP000007797">
    <property type="component" value="Unassembled WGS sequence"/>
</dbReference>
<evidence type="ECO:0000256" key="13">
    <source>
        <dbReference type="ARBA" id="ARBA00022833"/>
    </source>
</evidence>
<accession>F4PM93</accession>
<evidence type="ECO:0000256" key="7">
    <source>
        <dbReference type="ARBA" id="ARBA00022618"/>
    </source>
</evidence>
<dbReference type="OMA" id="SNYWFPG"/>
<keyword evidence="11" id="KW-0498">Mitosis</keyword>
<dbReference type="EC" id="2.3.2.27" evidence="5"/>
<evidence type="ECO:0000259" key="20">
    <source>
        <dbReference type="PROSITE" id="PS50006"/>
    </source>
</evidence>
<dbReference type="AlphaFoldDB" id="F4PM93"/>
<dbReference type="PROSITE" id="PS00518">
    <property type="entry name" value="ZF_RING_1"/>
    <property type="match status" value="1"/>
</dbReference>
<evidence type="ECO:0000259" key="21">
    <source>
        <dbReference type="PROSITE" id="PS50089"/>
    </source>
</evidence>
<feature type="domain" description="RING-type" evidence="21">
    <location>
        <begin position="331"/>
        <end position="370"/>
    </location>
</feature>
<feature type="compositionally biased region" description="Acidic residues" evidence="19">
    <location>
        <begin position="432"/>
        <end position="450"/>
    </location>
</feature>
<dbReference type="FunFam" id="3.30.40.10:FF:000203">
    <property type="entry name" value="E3 ubiquitin-protein ligase CHFR isoform X1"/>
    <property type="match status" value="1"/>
</dbReference>
<feature type="domain" description="FHA" evidence="20">
    <location>
        <begin position="48"/>
        <end position="100"/>
    </location>
</feature>
<feature type="compositionally biased region" description="Polar residues" evidence="19">
    <location>
        <begin position="247"/>
        <end position="261"/>
    </location>
</feature>
<evidence type="ECO:0000256" key="11">
    <source>
        <dbReference type="ARBA" id="ARBA00022776"/>
    </source>
</evidence>
<dbReference type="Gene3D" id="2.60.200.20">
    <property type="match status" value="1"/>
</dbReference>
<dbReference type="GO" id="GO:0005634">
    <property type="term" value="C:nucleus"/>
    <property type="evidence" value="ECO:0007669"/>
    <property type="project" value="TreeGrafter"/>
</dbReference>
<dbReference type="Pfam" id="PF17979">
    <property type="entry name" value="zf-CRD"/>
    <property type="match status" value="1"/>
</dbReference>
<evidence type="ECO:0000256" key="17">
    <source>
        <dbReference type="ARBA" id="ARBA00031332"/>
    </source>
</evidence>
<dbReference type="Gene3D" id="3.30.40.10">
    <property type="entry name" value="Zinc/RING finger domain, C3HC4 (zinc finger)"/>
    <property type="match status" value="1"/>
</dbReference>
<sequence>MMVESSQDLDKTTGDISVDNTDVDSLAWARLMSLNPEFPHISLEDDECSFGRGSQHKVVIQDKKISLNHCKIYRKQVDGDFKIFLEDYSSNGTFVNSKRVGKGNTITLVHGNEISLTSIVDLNNQSRIVYVLHDLEKLRRDAEEERARLEREEEERRKVEDQEEGHTQIIDDISMSDLPVTPIKSNSNINTVTTPVTPLVKDSTTLVTSGSNLMSIKKSSSKGSFKQQQQLNTSTSSATDNSVDKTPVSTPTKRQSSGNIVSSPSTSTTSTSTTTTTAAPDSKRKRDDEMDDTSTSTSTSTTSTTNTSVVIDQVKKAQKIDHDTMEDNLMCGICQEIIHKCITLIPCMHNFCACCYGDWRANSSDCPQCRTPVKSGQKNHAINNLIESYLQKNTEKRRDPEELKDMDQRSKITDEMLTKGVLNKSNGKYYNDDEDEDDEYDEEEDEEEDDKCVNCTTPASDGFKCPPNAMHRTCSACYELFPSRTPNIYPDQCEFCMRHFCQKCYNNGHLRRLADINAGGVVPRNTFSGNQFEIKILTDYLQEKNKMVQQLYTEVITQIDQGIIKNADIQPLAPGRPEIKGERITCDHCAKNIFAQALFAYRKNLPKDQLPAYAHARDKCYYGKNCRTQFNKFDHAKKFDHICDQTKF</sequence>
<dbReference type="InterPro" id="IPR052256">
    <property type="entry name" value="E3_ubiquitin-ligase_CHFR"/>
</dbReference>
<evidence type="ECO:0000313" key="22">
    <source>
        <dbReference type="EMBL" id="EGG23593.1"/>
    </source>
</evidence>
<dbReference type="SUPFAM" id="SSF49879">
    <property type="entry name" value="SMAD/FHA domain"/>
    <property type="match status" value="1"/>
</dbReference>
<dbReference type="PROSITE" id="PS50089">
    <property type="entry name" value="ZF_RING_2"/>
    <property type="match status" value="1"/>
</dbReference>
<evidence type="ECO:0000256" key="18">
    <source>
        <dbReference type="PROSITE-ProRule" id="PRU00175"/>
    </source>
</evidence>
<comment type="subcellular location">
    <subcellularLocation>
        <location evidence="2">Nucleus</location>
        <location evidence="2">PML body</location>
    </subcellularLocation>
</comment>
<evidence type="ECO:0000256" key="5">
    <source>
        <dbReference type="ARBA" id="ARBA00012483"/>
    </source>
</evidence>
<comment type="pathway">
    <text evidence="3">Protein modification; protein ubiquitination.</text>
</comment>
<feature type="compositionally biased region" description="Low complexity" evidence="19">
    <location>
        <begin position="262"/>
        <end position="277"/>
    </location>
</feature>
<feature type="region of interest" description="Disordered" evidence="19">
    <location>
        <begin position="424"/>
        <end position="451"/>
    </location>
</feature>
<dbReference type="InterPro" id="IPR017907">
    <property type="entry name" value="Znf_RING_CS"/>
</dbReference>
<keyword evidence="8" id="KW-0808">Transferase</keyword>
<keyword evidence="13" id="KW-0862">Zinc</keyword>
<dbReference type="OrthoDB" id="1305878at2759"/>
<dbReference type="PANTHER" id="PTHR16079">
    <property type="entry name" value="UBIQUITIN LIGASE PROTEIN CHFR"/>
    <property type="match status" value="1"/>
</dbReference>
<reference evidence="23" key="1">
    <citation type="journal article" date="2011" name="Genome Res.">
        <title>Phylogeny-wide analysis of social amoeba genomes highlights ancient origins for complex intercellular communication.</title>
        <authorList>
            <person name="Heidel A.J."/>
            <person name="Lawal H.M."/>
            <person name="Felder M."/>
            <person name="Schilde C."/>
            <person name="Helps N.R."/>
            <person name="Tunggal B."/>
            <person name="Rivero F."/>
            <person name="John U."/>
            <person name="Schleicher M."/>
            <person name="Eichinger L."/>
            <person name="Platzer M."/>
            <person name="Noegel A.A."/>
            <person name="Schaap P."/>
            <person name="Gloeckner G."/>
        </authorList>
    </citation>
    <scope>NUCLEOTIDE SEQUENCE [LARGE SCALE GENOMIC DNA]</scope>
    <source>
        <strain evidence="23">SH3</strain>
    </source>
</reference>
<dbReference type="InterPro" id="IPR001841">
    <property type="entry name" value="Znf_RING"/>
</dbReference>
<evidence type="ECO:0000256" key="15">
    <source>
        <dbReference type="ARBA" id="ARBA00023306"/>
    </source>
</evidence>
<dbReference type="EMBL" id="GL883008">
    <property type="protein sequence ID" value="EGG23593.1"/>
    <property type="molecule type" value="Genomic_DNA"/>
</dbReference>
<keyword evidence="9" id="KW-0479">Metal-binding</keyword>
<dbReference type="GO" id="GO:0051301">
    <property type="term" value="P:cell division"/>
    <property type="evidence" value="ECO:0007669"/>
    <property type="project" value="UniProtKB-KW"/>
</dbReference>
<dbReference type="SMART" id="SM00240">
    <property type="entry name" value="FHA"/>
    <property type="match status" value="1"/>
</dbReference>
<evidence type="ECO:0000256" key="12">
    <source>
        <dbReference type="ARBA" id="ARBA00022786"/>
    </source>
</evidence>
<comment type="catalytic activity">
    <reaction evidence="1">
        <text>S-ubiquitinyl-[E2 ubiquitin-conjugating enzyme]-L-cysteine + [acceptor protein]-L-lysine = [E2 ubiquitin-conjugating enzyme]-L-cysteine + N(6)-ubiquitinyl-[acceptor protein]-L-lysine.</text>
        <dbReference type="EC" id="2.3.2.27"/>
    </reaction>
</comment>
<dbReference type="Pfam" id="PF13920">
    <property type="entry name" value="zf-C3HC4_3"/>
    <property type="match status" value="1"/>
</dbReference>
<dbReference type="PANTHER" id="PTHR16079:SF4">
    <property type="entry name" value="E3 UBIQUITIN-PROTEIN LIGASE CHFR"/>
    <property type="match status" value="1"/>
</dbReference>
<dbReference type="CDD" id="cd16503">
    <property type="entry name" value="RING-HC_CHFR"/>
    <property type="match status" value="1"/>
</dbReference>
<evidence type="ECO:0000256" key="1">
    <source>
        <dbReference type="ARBA" id="ARBA00000900"/>
    </source>
</evidence>
<feature type="compositionally biased region" description="Low complexity" evidence="19">
    <location>
        <begin position="293"/>
        <end position="305"/>
    </location>
</feature>
<feature type="region of interest" description="Disordered" evidence="19">
    <location>
        <begin position="147"/>
        <end position="170"/>
    </location>
</feature>
<feature type="compositionally biased region" description="Low complexity" evidence="19">
    <location>
        <begin position="217"/>
        <end position="230"/>
    </location>
</feature>
<evidence type="ECO:0000256" key="8">
    <source>
        <dbReference type="ARBA" id="ARBA00022679"/>
    </source>
</evidence>
<dbReference type="RefSeq" id="XP_004361444.1">
    <property type="nucleotide sequence ID" value="XM_004361387.1"/>
</dbReference>
<dbReference type="UniPathway" id="UPA00143"/>
<dbReference type="InterPro" id="IPR040909">
    <property type="entry name" value="CHFR_Znf-CRD"/>
</dbReference>
<evidence type="ECO:0000256" key="19">
    <source>
        <dbReference type="SAM" id="MobiDB-lite"/>
    </source>
</evidence>
<feature type="compositionally biased region" description="Basic and acidic residues" evidence="19">
    <location>
        <begin position="147"/>
        <end position="166"/>
    </location>
</feature>
<dbReference type="SMART" id="SM00184">
    <property type="entry name" value="RING"/>
    <property type="match status" value="1"/>
</dbReference>
<dbReference type="GO" id="GO:0006511">
    <property type="term" value="P:ubiquitin-dependent protein catabolic process"/>
    <property type="evidence" value="ECO:0007669"/>
    <property type="project" value="TreeGrafter"/>
</dbReference>
<dbReference type="InterPro" id="IPR000253">
    <property type="entry name" value="FHA_dom"/>
</dbReference>
<dbReference type="InterPro" id="IPR013083">
    <property type="entry name" value="Znf_RING/FYVE/PHD"/>
</dbReference>
<keyword evidence="15" id="KW-0131">Cell cycle</keyword>
<keyword evidence="12" id="KW-0833">Ubl conjugation pathway</keyword>